<comment type="caution">
    <text evidence="1">The sequence shown here is derived from an EMBL/GenBank/DDBJ whole genome shotgun (WGS) entry which is preliminary data.</text>
</comment>
<evidence type="ECO:0000313" key="1">
    <source>
        <dbReference type="EMBL" id="KAA1116420.1"/>
    </source>
</evidence>
<protein>
    <submittedName>
        <fullName evidence="1">Uncharacterized protein</fullName>
    </submittedName>
</protein>
<accession>A0A5B0QTC9</accession>
<sequence>MKIFTALLPSPRFHPTLHKRLDSVSLQKIIANPLNPVQTHSTNTTYLTSDQEPSKQSHIRHETFPRCETTCPKSLGQLAQDTTSINIQSMGQQELTIATLPQLAINEFATSQRPICCREFQPTTALELFINRIGLCHTKYWSDLEYCYGGRTQTQRIRASLLHLNNLGPSRKNPSTTLFLLPVNMTPNPM</sequence>
<gene>
    <name evidence="1" type="ORF">PGT21_013405</name>
</gene>
<dbReference type="Proteomes" id="UP000324748">
    <property type="component" value="Unassembled WGS sequence"/>
</dbReference>
<organism evidence="1 2">
    <name type="scientific">Puccinia graminis f. sp. tritici</name>
    <dbReference type="NCBI Taxonomy" id="56615"/>
    <lineage>
        <taxon>Eukaryota</taxon>
        <taxon>Fungi</taxon>
        <taxon>Dikarya</taxon>
        <taxon>Basidiomycota</taxon>
        <taxon>Pucciniomycotina</taxon>
        <taxon>Pucciniomycetes</taxon>
        <taxon>Pucciniales</taxon>
        <taxon>Pucciniaceae</taxon>
        <taxon>Puccinia</taxon>
    </lineage>
</organism>
<name>A0A5B0QTC9_PUCGR</name>
<keyword evidence="2" id="KW-1185">Reference proteome</keyword>
<dbReference type="EMBL" id="VSWC01000003">
    <property type="protein sequence ID" value="KAA1116420.1"/>
    <property type="molecule type" value="Genomic_DNA"/>
</dbReference>
<reference evidence="1 2" key="1">
    <citation type="submission" date="2019-05" db="EMBL/GenBank/DDBJ databases">
        <title>Emergence of the Ug99 lineage of the wheat stem rust pathogen through somatic hybridization.</title>
        <authorList>
            <person name="Li F."/>
            <person name="Upadhyaya N.M."/>
            <person name="Sperschneider J."/>
            <person name="Matny O."/>
            <person name="Nguyen-Phuc H."/>
            <person name="Mago R."/>
            <person name="Raley C."/>
            <person name="Miller M.E."/>
            <person name="Silverstein K.A.T."/>
            <person name="Henningsen E."/>
            <person name="Hirsch C.D."/>
            <person name="Visser B."/>
            <person name="Pretorius Z.A."/>
            <person name="Steffenson B.J."/>
            <person name="Schwessinger B."/>
            <person name="Dodds P.N."/>
            <person name="Figueroa M."/>
        </authorList>
    </citation>
    <scope>NUCLEOTIDE SEQUENCE [LARGE SCALE GENOMIC DNA]</scope>
    <source>
        <strain evidence="1">21-0</strain>
    </source>
</reference>
<dbReference type="AlphaFoldDB" id="A0A5B0QTC9"/>
<proteinExistence type="predicted"/>
<evidence type="ECO:0000313" key="2">
    <source>
        <dbReference type="Proteomes" id="UP000324748"/>
    </source>
</evidence>